<name>A0AAV2H079_LYMST</name>
<accession>A0AAV2H079</accession>
<dbReference type="InterPro" id="IPR036770">
    <property type="entry name" value="Ankyrin_rpt-contain_sf"/>
</dbReference>
<dbReference type="SMART" id="SM00969">
    <property type="entry name" value="SOCS_box"/>
    <property type="match status" value="1"/>
</dbReference>
<dbReference type="SUPFAM" id="SSF48403">
    <property type="entry name" value="Ankyrin repeat"/>
    <property type="match status" value="1"/>
</dbReference>
<dbReference type="AlphaFoldDB" id="A0AAV2H079"/>
<comment type="caution">
    <text evidence="2">The sequence shown here is derived from an EMBL/GenBank/DDBJ whole genome shotgun (WGS) entry which is preliminary data.</text>
</comment>
<sequence length="305" mass="34703">MHPLVKALKHPETTILRLLHEHLTITRISNLPAYLMLELGHLTSTLVPARTCSLLCLVDSDWPVAGAEYLLKHGVSPNSMDTDDELAPLLVALWTNNVPLFQLLLRHGSSPNVYHKNVTGNVAMLLAFQKDLERDLTAMIVRNSRQPNFQIFYIWQLFLAGAESHSLFDLSDPINGENSGSPAITNLFGLMFHMFHRKENLVPVLALLMCISDHASLPRHILAQFEPSQRKVLQNISIKTNLLSHRCRRVVVHKLGKENRYCRSAMEHLKIPHVLHDYLMFSELEPPLQEMILKFITVSSDDQVH</sequence>
<evidence type="ECO:0000313" key="3">
    <source>
        <dbReference type="Proteomes" id="UP001497497"/>
    </source>
</evidence>
<feature type="domain" description="SOCS box" evidence="1">
    <location>
        <begin position="243"/>
        <end position="285"/>
    </location>
</feature>
<reference evidence="2 3" key="1">
    <citation type="submission" date="2024-04" db="EMBL/GenBank/DDBJ databases">
        <authorList>
            <consortium name="Genoscope - CEA"/>
            <person name="William W."/>
        </authorList>
    </citation>
    <scope>NUCLEOTIDE SEQUENCE [LARGE SCALE GENOMIC DNA]</scope>
</reference>
<dbReference type="Proteomes" id="UP001497497">
    <property type="component" value="Unassembled WGS sequence"/>
</dbReference>
<dbReference type="InterPro" id="IPR001496">
    <property type="entry name" value="SOCS_box"/>
</dbReference>
<dbReference type="EMBL" id="CAXITT010000010">
    <property type="protein sequence ID" value="CAL1526886.1"/>
    <property type="molecule type" value="Genomic_DNA"/>
</dbReference>
<dbReference type="PROSITE" id="PS50225">
    <property type="entry name" value="SOCS"/>
    <property type="match status" value="1"/>
</dbReference>
<proteinExistence type="predicted"/>
<keyword evidence="3" id="KW-1185">Reference proteome</keyword>
<dbReference type="Gene3D" id="1.25.40.20">
    <property type="entry name" value="Ankyrin repeat-containing domain"/>
    <property type="match status" value="1"/>
</dbReference>
<evidence type="ECO:0000259" key="1">
    <source>
        <dbReference type="PROSITE" id="PS50225"/>
    </source>
</evidence>
<protein>
    <recommendedName>
        <fullName evidence="1">SOCS box domain-containing protein</fullName>
    </recommendedName>
</protein>
<evidence type="ECO:0000313" key="2">
    <source>
        <dbReference type="EMBL" id="CAL1526886.1"/>
    </source>
</evidence>
<organism evidence="2 3">
    <name type="scientific">Lymnaea stagnalis</name>
    <name type="common">Great pond snail</name>
    <name type="synonym">Helix stagnalis</name>
    <dbReference type="NCBI Taxonomy" id="6523"/>
    <lineage>
        <taxon>Eukaryota</taxon>
        <taxon>Metazoa</taxon>
        <taxon>Spiralia</taxon>
        <taxon>Lophotrochozoa</taxon>
        <taxon>Mollusca</taxon>
        <taxon>Gastropoda</taxon>
        <taxon>Heterobranchia</taxon>
        <taxon>Euthyneura</taxon>
        <taxon>Panpulmonata</taxon>
        <taxon>Hygrophila</taxon>
        <taxon>Lymnaeoidea</taxon>
        <taxon>Lymnaeidae</taxon>
        <taxon>Lymnaea</taxon>
    </lineage>
</organism>
<dbReference type="Pfam" id="PF07525">
    <property type="entry name" value="SOCS_box"/>
    <property type="match status" value="1"/>
</dbReference>
<gene>
    <name evidence="2" type="ORF">GSLYS_00001063001</name>
</gene>